<comment type="caution">
    <text evidence="2">The sequence shown here is derived from an EMBL/GenBank/DDBJ whole genome shotgun (WGS) entry which is preliminary data.</text>
</comment>
<feature type="region of interest" description="Disordered" evidence="1">
    <location>
        <begin position="316"/>
        <end position="468"/>
    </location>
</feature>
<name>A0A9P8VN19_9PEZI</name>
<evidence type="ECO:0000313" key="2">
    <source>
        <dbReference type="EMBL" id="KAH6695578.1"/>
    </source>
</evidence>
<feature type="region of interest" description="Disordered" evidence="1">
    <location>
        <begin position="214"/>
        <end position="304"/>
    </location>
</feature>
<feature type="compositionally biased region" description="Basic and acidic residues" evidence="1">
    <location>
        <begin position="271"/>
        <end position="287"/>
    </location>
</feature>
<dbReference type="AlphaFoldDB" id="A0A9P8VN19"/>
<dbReference type="Proteomes" id="UP000770015">
    <property type="component" value="Unassembled WGS sequence"/>
</dbReference>
<feature type="compositionally biased region" description="Basic and acidic residues" evidence="1">
    <location>
        <begin position="233"/>
        <end position="247"/>
    </location>
</feature>
<reference evidence="2" key="1">
    <citation type="journal article" date="2021" name="Nat. Commun.">
        <title>Genetic determinants of endophytism in the Arabidopsis root mycobiome.</title>
        <authorList>
            <person name="Mesny F."/>
            <person name="Miyauchi S."/>
            <person name="Thiergart T."/>
            <person name="Pickel B."/>
            <person name="Atanasova L."/>
            <person name="Karlsson M."/>
            <person name="Huettel B."/>
            <person name="Barry K.W."/>
            <person name="Haridas S."/>
            <person name="Chen C."/>
            <person name="Bauer D."/>
            <person name="Andreopoulos W."/>
            <person name="Pangilinan J."/>
            <person name="LaButti K."/>
            <person name="Riley R."/>
            <person name="Lipzen A."/>
            <person name="Clum A."/>
            <person name="Drula E."/>
            <person name="Henrissat B."/>
            <person name="Kohler A."/>
            <person name="Grigoriev I.V."/>
            <person name="Martin F.M."/>
            <person name="Hacquard S."/>
        </authorList>
    </citation>
    <scope>NUCLEOTIDE SEQUENCE</scope>
    <source>
        <strain evidence="2">MPI-SDFR-AT-0117</strain>
    </source>
</reference>
<proteinExistence type="predicted"/>
<organism evidence="2 3">
    <name type="scientific">Plectosphaerella plurivora</name>
    <dbReference type="NCBI Taxonomy" id="936078"/>
    <lineage>
        <taxon>Eukaryota</taxon>
        <taxon>Fungi</taxon>
        <taxon>Dikarya</taxon>
        <taxon>Ascomycota</taxon>
        <taxon>Pezizomycotina</taxon>
        <taxon>Sordariomycetes</taxon>
        <taxon>Hypocreomycetidae</taxon>
        <taxon>Glomerellales</taxon>
        <taxon>Plectosphaerellaceae</taxon>
        <taxon>Plectosphaerella</taxon>
    </lineage>
</organism>
<accession>A0A9P8VN19</accession>
<sequence length="468" mass="54075">MERTSLALTVTTREIQAARGAQSHSDSRRNQKDLGRRIRSVANLALRVRDEVHHVEDEEDRRDLVLLPKGLPRHSSKLVQFTESELDRINTFNNRCKDSGSFRFWIWVRKSLGRDHVAENTAMIESCKSWLTIVDLTVVLCRERRLEELRIEYGRPNSTRNLELALYDEIQEAKLRKSMRAHRRCNEKMRSHGIHTKKLISYSVYIIDDVESNQLMAPPPPRASRRISGRLSPLDERRDAAPRRHELEYDEPSPRPSSRRVSHNNTSHRRRESDIPAHSLERDDRERRRSSRTSQQITLSPERLWQDHVTTVMMQDPSAGRIERPMPAQGIEYPRFPPPRSTSDSGYGGSVPPTARLAIASPDERPPVPRSSRRTSASRERERDSAPRRRSASREGSSRAAEQRDAEERGSRYYPPPSRRAPIEEHRRPRKREVSISGDSGYSDGESRRSSHSNRRRSRAEGSVTASY</sequence>
<protein>
    <submittedName>
        <fullName evidence="2">Uncharacterized protein</fullName>
    </submittedName>
</protein>
<dbReference type="EMBL" id="JAGSXJ010000002">
    <property type="protein sequence ID" value="KAH6695578.1"/>
    <property type="molecule type" value="Genomic_DNA"/>
</dbReference>
<evidence type="ECO:0000313" key="3">
    <source>
        <dbReference type="Proteomes" id="UP000770015"/>
    </source>
</evidence>
<feature type="compositionally biased region" description="Basic residues" evidence="1">
    <location>
        <begin position="257"/>
        <end position="270"/>
    </location>
</feature>
<dbReference type="OrthoDB" id="10465867at2759"/>
<keyword evidence="3" id="KW-1185">Reference proteome</keyword>
<evidence type="ECO:0000256" key="1">
    <source>
        <dbReference type="SAM" id="MobiDB-lite"/>
    </source>
</evidence>
<gene>
    <name evidence="2" type="ORF">F5X68DRAFT_198612</name>
</gene>
<feature type="compositionally biased region" description="Basic and acidic residues" evidence="1">
    <location>
        <begin position="377"/>
        <end position="411"/>
    </location>
</feature>